<comment type="similarity">
    <text evidence="7">Belongs to the PsbQ family.</text>
</comment>
<evidence type="ECO:0000256" key="2">
    <source>
        <dbReference type="ARBA" id="ARBA00022528"/>
    </source>
</evidence>
<evidence type="ECO:0000313" key="9">
    <source>
        <dbReference type="RefSeq" id="XP_009797999.1"/>
    </source>
</evidence>
<keyword evidence="4" id="KW-0809">Transit peptide</keyword>
<evidence type="ECO:0000256" key="6">
    <source>
        <dbReference type="ARBA" id="ARBA00023136"/>
    </source>
</evidence>
<dbReference type="RefSeq" id="XP_009797999.1">
    <property type="nucleotide sequence ID" value="XM_009799697.1"/>
</dbReference>
<dbReference type="eggNOG" id="ENOG502S24S">
    <property type="taxonomic scope" value="Eukaryota"/>
</dbReference>
<evidence type="ECO:0000256" key="5">
    <source>
        <dbReference type="ARBA" id="ARBA00023078"/>
    </source>
</evidence>
<evidence type="ECO:0000256" key="4">
    <source>
        <dbReference type="ARBA" id="ARBA00022946"/>
    </source>
</evidence>
<dbReference type="PANTHER" id="PTHR33399:SF6">
    <property type="entry name" value="PSBQ-LIKE PROTEIN 3, CHLOROPLASTIC"/>
    <property type="match status" value="1"/>
</dbReference>
<protein>
    <submittedName>
        <fullName evidence="9">PsbQ-like protein 3, chloroplastic</fullName>
    </submittedName>
</protein>
<dbReference type="OrthoDB" id="667835at2759"/>
<dbReference type="Pfam" id="PF05757">
    <property type="entry name" value="PsbQ"/>
    <property type="match status" value="1"/>
</dbReference>
<dbReference type="Gene3D" id="1.20.120.290">
    <property type="entry name" value="Oxygen-evolving enhancer protein 3 (PsbQ), four-helix up-down bundle"/>
    <property type="match status" value="1"/>
</dbReference>
<sequence>MALLIPLVQKPIQPLIPFPSSIPNPFNLNQSKNRTQMCLHSHHFTRRTSLNLGATSFILLSEKTANAFDFRITVPDQTLEEAENGIQSHAKSLLQVKELLEAETWKEAQKALRKSSALLKQDIYTIIQAKPGKLRPELRKLYSILFNTVSRLDFAARDKDVPRVWEYYDNIVLALNNILSRL</sequence>
<organism evidence="8 9">
    <name type="scientific">Nicotiana sylvestris</name>
    <name type="common">Wood tobacco</name>
    <name type="synonym">South American tobacco</name>
    <dbReference type="NCBI Taxonomy" id="4096"/>
    <lineage>
        <taxon>Eukaryota</taxon>
        <taxon>Viridiplantae</taxon>
        <taxon>Streptophyta</taxon>
        <taxon>Embryophyta</taxon>
        <taxon>Tracheophyta</taxon>
        <taxon>Spermatophyta</taxon>
        <taxon>Magnoliopsida</taxon>
        <taxon>eudicotyledons</taxon>
        <taxon>Gunneridae</taxon>
        <taxon>Pentapetalae</taxon>
        <taxon>asterids</taxon>
        <taxon>lamiids</taxon>
        <taxon>Solanales</taxon>
        <taxon>Solanaceae</taxon>
        <taxon>Nicotianoideae</taxon>
        <taxon>Nicotianeae</taxon>
        <taxon>Nicotiana</taxon>
    </lineage>
</organism>
<evidence type="ECO:0000256" key="1">
    <source>
        <dbReference type="ARBA" id="ARBA00004334"/>
    </source>
</evidence>
<dbReference type="AlphaFoldDB" id="A0A1U7YFI8"/>
<dbReference type="InterPro" id="IPR054099">
    <property type="entry name" value="PSII_PsbQ_pln"/>
</dbReference>
<gene>
    <name evidence="9" type="primary">LOC104244297</name>
</gene>
<reference evidence="9" key="2">
    <citation type="submission" date="2025-08" db="UniProtKB">
        <authorList>
            <consortium name="RefSeq"/>
        </authorList>
    </citation>
    <scope>IDENTIFICATION</scope>
    <source>
        <tissue evidence="9">Leaf</tissue>
    </source>
</reference>
<dbReference type="KEGG" id="nsy:104244297"/>
<comment type="subcellular location">
    <subcellularLocation>
        <location evidence="1">Plastid</location>
        <location evidence="1">Chloroplast thylakoid membrane</location>
    </subcellularLocation>
</comment>
<dbReference type="GO" id="GO:0019898">
    <property type="term" value="C:extrinsic component of membrane"/>
    <property type="evidence" value="ECO:0007669"/>
    <property type="project" value="InterPro"/>
</dbReference>
<name>A0A1U7YFI8_NICSY</name>
<dbReference type="SUPFAM" id="SSF101112">
    <property type="entry name" value="Oxygen-evolving enhancer protein 3"/>
    <property type="match status" value="1"/>
</dbReference>
<reference evidence="8" key="1">
    <citation type="journal article" date="2013" name="Genome Biol.">
        <title>Reference genomes and transcriptomes of Nicotiana sylvestris and Nicotiana tomentosiformis.</title>
        <authorList>
            <person name="Sierro N."/>
            <person name="Battey J.N."/>
            <person name="Ouadi S."/>
            <person name="Bovet L."/>
            <person name="Goepfert S."/>
            <person name="Bakaher N."/>
            <person name="Peitsch M.C."/>
            <person name="Ivanov N.V."/>
        </authorList>
    </citation>
    <scope>NUCLEOTIDE SEQUENCE [LARGE SCALE GENOMIC DNA]</scope>
</reference>
<dbReference type="PANTHER" id="PTHR33399">
    <property type="entry name" value="OXYGEN-EVOLVING ENHANCER PROTEIN 3-1, CHLOROPLASTIC"/>
    <property type="match status" value="1"/>
</dbReference>
<evidence type="ECO:0000256" key="7">
    <source>
        <dbReference type="ARBA" id="ARBA00035649"/>
    </source>
</evidence>
<dbReference type="GO" id="GO:0009767">
    <property type="term" value="P:photosynthetic electron transport chain"/>
    <property type="evidence" value="ECO:0007669"/>
    <property type="project" value="TreeGrafter"/>
</dbReference>
<dbReference type="InterPro" id="IPR023222">
    <property type="entry name" value="PsbQ-like_dom_sf"/>
</dbReference>
<keyword evidence="5" id="KW-0793">Thylakoid</keyword>
<dbReference type="GeneID" id="104244297"/>
<keyword evidence="8" id="KW-1185">Reference proteome</keyword>
<evidence type="ECO:0000313" key="8">
    <source>
        <dbReference type="Proteomes" id="UP000189701"/>
    </source>
</evidence>
<proteinExistence type="inferred from homology"/>
<dbReference type="GO" id="GO:0005509">
    <property type="term" value="F:calcium ion binding"/>
    <property type="evidence" value="ECO:0007669"/>
    <property type="project" value="InterPro"/>
</dbReference>
<dbReference type="InterPro" id="IPR008797">
    <property type="entry name" value="PSII_PsbQ"/>
</dbReference>
<dbReference type="STRING" id="4096.A0A1U7YFI8"/>
<dbReference type="FunFam" id="1.20.120.290:FF:000004">
    <property type="entry name" value="Oxygen-evolving enhancer protein 3"/>
    <property type="match status" value="1"/>
</dbReference>
<dbReference type="Proteomes" id="UP000189701">
    <property type="component" value="Unplaced"/>
</dbReference>
<keyword evidence="6" id="KW-0472">Membrane</keyword>
<evidence type="ECO:0000256" key="3">
    <source>
        <dbReference type="ARBA" id="ARBA00022640"/>
    </source>
</evidence>
<keyword evidence="3" id="KW-0934">Plastid</keyword>
<keyword evidence="2" id="KW-0150">Chloroplast</keyword>
<dbReference type="GO" id="GO:0009654">
    <property type="term" value="C:photosystem II oxygen evolving complex"/>
    <property type="evidence" value="ECO:0007669"/>
    <property type="project" value="InterPro"/>
</dbReference>
<accession>A0A1U7YFI8</accession>
<dbReference type="GO" id="GO:0009535">
    <property type="term" value="C:chloroplast thylakoid membrane"/>
    <property type="evidence" value="ECO:0007669"/>
    <property type="project" value="UniProtKB-SubCell"/>
</dbReference>